<dbReference type="InterPro" id="IPR016032">
    <property type="entry name" value="Sig_transdc_resp-reg_C-effctor"/>
</dbReference>
<dbReference type="InterPro" id="IPR005158">
    <property type="entry name" value="BTAD"/>
</dbReference>
<keyword evidence="7" id="KW-1185">Reference proteome</keyword>
<dbReference type="PRINTS" id="PR00364">
    <property type="entry name" value="DISEASERSIST"/>
</dbReference>
<reference evidence="6 7" key="1">
    <citation type="submission" date="2019-06" db="EMBL/GenBank/DDBJ databases">
        <title>Sequencing the genomes of 1000 actinobacteria strains.</title>
        <authorList>
            <person name="Klenk H.-P."/>
        </authorList>
    </citation>
    <scope>NUCLEOTIDE SEQUENCE [LARGE SCALE GENOMIC DNA]</scope>
    <source>
        <strain evidence="6 7">DSM 102131</strain>
    </source>
</reference>
<dbReference type="SUPFAM" id="SSF48452">
    <property type="entry name" value="TPR-like"/>
    <property type="match status" value="2"/>
</dbReference>
<dbReference type="GO" id="GO:0006355">
    <property type="term" value="P:regulation of DNA-templated transcription"/>
    <property type="evidence" value="ECO:0007669"/>
    <property type="project" value="InterPro"/>
</dbReference>
<dbReference type="Gene3D" id="1.25.40.10">
    <property type="entry name" value="Tetratricopeptide repeat domain"/>
    <property type="match status" value="2"/>
</dbReference>
<evidence type="ECO:0000256" key="3">
    <source>
        <dbReference type="SAM" id="MobiDB-lite"/>
    </source>
</evidence>
<evidence type="ECO:0000313" key="7">
    <source>
        <dbReference type="Proteomes" id="UP000319927"/>
    </source>
</evidence>
<dbReference type="CDD" id="cd15831">
    <property type="entry name" value="BTAD"/>
    <property type="match status" value="1"/>
</dbReference>
<dbReference type="Pfam" id="PF03704">
    <property type="entry name" value="BTAD"/>
    <property type="match status" value="1"/>
</dbReference>
<sequence length="1134" mass="122091">MVLLGETDLGWLAADRVVTVAGGDPASAATATVSIGLALRALGRERLAMPATIAAANPSRRHSRGSAGGDGGDRGALRPAARGRICCVQIGMLGSFEVRTDDGALADVPGARLRGLLIALALEPGRVVPKATLVDWIWGEHPPADATNALHRLVSRLRKALPAGSVEGQPDGYRLTVEPDAVDAVRFERLVTAGQVRNDDAPRRVRLLREALALWRGAALQDVGLQGSAAFDAAVTRLEGLRLRALEDRFDAEVDLGHGAELVTELTDLVAAHPVRERLVAALMRALVAAGRGSEALLVYQRTRETLADTLGVDPAPELSALHVALLRGELGRREENRKTNLRAELTSFVGKDADVAAVRELVAEHRLTTLIGPGGSGKTRLATETARTLLGDLPDGAWLVELAPICADGDVAQSTLAGLGLRDALLGEAPNAEPTDRLIAAIREREALLILDNCEHVIESAATFAHRVLGECQRLRILATSREPLGITGEALWLVEPLALPEGNASPGEIESAPAVRLLRDRAGAVRKDLAVDARTVSTMARVCRALDGMPLAIELAAARLRTMSIDQLAHRLDDRFRLLTSGSRTALPRHRTLRAVVDWSWELLTDAERTVLRRLSVFSGGASLEAAERVCAGDAVEQEQVLELLTSLTEKSLVVADRDSAPRYRMLGTIKEYAGHRLAEAGESDLARRAHLAYFTELAETADPHLRRAEQLEWLATLGVEHDNISSAMRGALAAGEANAAMRLAAGAGWYWWLSGHKAEGIELIIAATDTPGEVADEIRASVYALVVLFVSAGRGDEHHAEEWIHKAYRFSQRSQSRNPLLGLVVPLERMLRAPDAFLSAWEPLLDDEDPWVRALARFHLGKMRIMVGQGGRDADAYLETALAEFRAIGERFGISIALAELADRIAVRGEFARACAHYEQAIAVVTEVGAIEDVIRMRSRQAQLYWLLGDKDSSAAAMAEAQRCAERVTWPDALAELALSKAELARWRGDAEEAYQQLGVATTMLGNDAEQANIRAVKHDLLGHLADDLSEARTHHAAACQAASEAGHAPLIAQILVGIADLALRSEEYEQAARLLAASTGVRGLPDRAHPDVARIEQAARSRLGDTRFAEAAREGTQTSWTQLVTVTLAS</sequence>
<dbReference type="GO" id="GO:0003677">
    <property type="term" value="F:DNA binding"/>
    <property type="evidence" value="ECO:0007669"/>
    <property type="project" value="UniProtKB-KW"/>
</dbReference>
<dbReference type="InterPro" id="IPR058852">
    <property type="entry name" value="HTH_77"/>
</dbReference>
<evidence type="ECO:0000256" key="2">
    <source>
        <dbReference type="ARBA" id="ARBA00023125"/>
    </source>
</evidence>
<dbReference type="EMBL" id="VIXA01000001">
    <property type="protein sequence ID" value="TWG28433.1"/>
    <property type="molecule type" value="Genomic_DNA"/>
</dbReference>
<dbReference type="InterPro" id="IPR011990">
    <property type="entry name" value="TPR-like_helical_dom_sf"/>
</dbReference>
<dbReference type="InterPro" id="IPR036388">
    <property type="entry name" value="WH-like_DNA-bd_sf"/>
</dbReference>
<dbReference type="SUPFAM" id="SSF52540">
    <property type="entry name" value="P-loop containing nucleoside triphosphate hydrolases"/>
    <property type="match status" value="1"/>
</dbReference>
<dbReference type="PANTHER" id="PTHR47691:SF3">
    <property type="entry name" value="HTH-TYPE TRANSCRIPTIONAL REGULATOR RV0890C-RELATED"/>
    <property type="match status" value="1"/>
</dbReference>
<keyword evidence="2" id="KW-0238">DNA-binding</keyword>
<name>A0A561WX61_9ACTN</name>
<gene>
    <name evidence="6" type="ORF">FHX75_111585</name>
</gene>
<protein>
    <submittedName>
        <fullName evidence="6">Putative ATPase</fullName>
    </submittedName>
</protein>
<proteinExistence type="inferred from homology"/>
<dbReference type="Gene3D" id="1.10.10.10">
    <property type="entry name" value="Winged helix-like DNA-binding domain superfamily/Winged helix DNA-binding domain"/>
    <property type="match status" value="1"/>
</dbReference>
<dbReference type="Pfam" id="PF00486">
    <property type="entry name" value="Trans_reg_C"/>
    <property type="match status" value="1"/>
</dbReference>
<dbReference type="AlphaFoldDB" id="A0A561WX61"/>
<comment type="similarity">
    <text evidence="1">Belongs to the AfsR/DnrI/RedD regulatory family.</text>
</comment>
<evidence type="ECO:0000259" key="4">
    <source>
        <dbReference type="SMART" id="SM00862"/>
    </source>
</evidence>
<feature type="domain" description="OmpR/PhoB-type" evidence="4">
    <location>
        <begin position="103"/>
        <end position="175"/>
    </location>
</feature>
<comment type="caution">
    <text evidence="6">The sequence shown here is derived from an EMBL/GenBank/DDBJ whole genome shotgun (WGS) entry which is preliminary data.</text>
</comment>
<organism evidence="6 7">
    <name type="scientific">Micromonospora palomenae</name>
    <dbReference type="NCBI Taxonomy" id="1461247"/>
    <lineage>
        <taxon>Bacteria</taxon>
        <taxon>Bacillati</taxon>
        <taxon>Actinomycetota</taxon>
        <taxon>Actinomycetes</taxon>
        <taxon>Micromonosporales</taxon>
        <taxon>Micromonosporaceae</taxon>
        <taxon>Micromonospora</taxon>
    </lineage>
</organism>
<accession>A0A561WX61</accession>
<dbReference type="PANTHER" id="PTHR47691">
    <property type="entry name" value="REGULATOR-RELATED"/>
    <property type="match status" value="1"/>
</dbReference>
<dbReference type="Proteomes" id="UP000319927">
    <property type="component" value="Unassembled WGS sequence"/>
</dbReference>
<dbReference type="InterPro" id="IPR001867">
    <property type="entry name" value="OmpR/PhoB-type_DNA-bd"/>
</dbReference>
<dbReference type="SUPFAM" id="SSF46894">
    <property type="entry name" value="C-terminal effector domain of the bipartite response regulators"/>
    <property type="match status" value="1"/>
</dbReference>
<dbReference type="Pfam" id="PF25872">
    <property type="entry name" value="HTH_77"/>
    <property type="match status" value="1"/>
</dbReference>
<feature type="region of interest" description="Disordered" evidence="3">
    <location>
        <begin position="53"/>
        <end position="76"/>
    </location>
</feature>
<dbReference type="SMART" id="SM01043">
    <property type="entry name" value="BTAD"/>
    <property type="match status" value="1"/>
</dbReference>
<dbReference type="SMART" id="SM00862">
    <property type="entry name" value="Trans_reg_C"/>
    <property type="match status" value="1"/>
</dbReference>
<dbReference type="InterPro" id="IPR027417">
    <property type="entry name" value="P-loop_NTPase"/>
</dbReference>
<evidence type="ECO:0000256" key="1">
    <source>
        <dbReference type="ARBA" id="ARBA00005820"/>
    </source>
</evidence>
<evidence type="ECO:0000313" key="6">
    <source>
        <dbReference type="EMBL" id="TWG28433.1"/>
    </source>
</evidence>
<feature type="domain" description="Bacterial transcriptional activator" evidence="5">
    <location>
        <begin position="182"/>
        <end position="327"/>
    </location>
</feature>
<evidence type="ECO:0000259" key="5">
    <source>
        <dbReference type="SMART" id="SM01043"/>
    </source>
</evidence>
<dbReference type="GO" id="GO:0000160">
    <property type="term" value="P:phosphorelay signal transduction system"/>
    <property type="evidence" value="ECO:0007669"/>
    <property type="project" value="InterPro"/>
</dbReference>